<evidence type="ECO:0000313" key="3">
    <source>
        <dbReference type="Proteomes" id="UP000019487"/>
    </source>
</evidence>
<dbReference type="EMBL" id="AYSA01000090">
    <property type="protein sequence ID" value="ESZ97349.1"/>
    <property type="molecule type" value="Genomic_DNA"/>
</dbReference>
<evidence type="ECO:0000313" key="2">
    <source>
        <dbReference type="EMBL" id="ESZ97349.1"/>
    </source>
</evidence>
<dbReference type="Pfam" id="PF08316">
    <property type="entry name" value="Pal1"/>
    <property type="match status" value="1"/>
</dbReference>
<feature type="compositionally biased region" description="Polar residues" evidence="1">
    <location>
        <begin position="1"/>
        <end position="13"/>
    </location>
</feature>
<sequence>MTTNNFSSYQAQQYLIDPFSTPEPSEETGPGSHFNSSIPHTQPSSFGRSSSTKKTPKTIVNSYPTPPASASPTKSTFSSNNPYASHRQSAFSGYSNINGGSLRKSLDGPVGTSSDKGRRRGSSLGGRYPGDMSHRPLDQLRQETKIAYRSPHLRKKHIPGADIIDSLDRTAVGGSYHHEGPYDATLMARNTSYKSSPVAAVAGTNEEAIRATPRENIQDSLDRHIPLSGTADVPPGMPGPDGVIMNYAEGADLMREPDAAGGAYKRYDHVKYLPEDYKGKGEPSFSIDQARKDHKASQKPIHRRIMSDGNFAYEMQTRSPSGVSNLRPPPTNRQRSVSGSNAMSGGIGGFGAMNGNSTGKTSGRAMGTVDFSGDEGKMKMNTRNRSHSPGRSHNLSEGLKRRFGSLKRSFKGGE</sequence>
<feature type="compositionally biased region" description="Basic residues" evidence="1">
    <location>
        <begin position="380"/>
        <end position="390"/>
    </location>
</feature>
<gene>
    <name evidence="2" type="ORF">SBOR_2279</name>
</gene>
<feature type="compositionally biased region" description="Low complexity" evidence="1">
    <location>
        <begin position="70"/>
        <end position="79"/>
    </location>
</feature>
<feature type="region of interest" description="Disordered" evidence="1">
    <location>
        <begin position="364"/>
        <end position="414"/>
    </location>
</feature>
<dbReference type="PANTHER" id="PTHR28307">
    <property type="entry name" value="PROTEIN PAL1"/>
    <property type="match status" value="1"/>
</dbReference>
<feature type="region of interest" description="Disordered" evidence="1">
    <location>
        <begin position="316"/>
        <end position="343"/>
    </location>
</feature>
<keyword evidence="3" id="KW-1185">Reference proteome</keyword>
<dbReference type="GO" id="GO:0005737">
    <property type="term" value="C:cytoplasm"/>
    <property type="evidence" value="ECO:0007669"/>
    <property type="project" value="TreeGrafter"/>
</dbReference>
<comment type="caution">
    <text evidence="2">The sequence shown here is derived from an EMBL/GenBank/DDBJ whole genome shotgun (WGS) entry which is preliminary data.</text>
</comment>
<feature type="compositionally biased region" description="Polar residues" evidence="1">
    <location>
        <begin position="33"/>
        <end position="61"/>
    </location>
</feature>
<organism evidence="2 3">
    <name type="scientific">Sclerotinia borealis (strain F-4128)</name>
    <dbReference type="NCBI Taxonomy" id="1432307"/>
    <lineage>
        <taxon>Eukaryota</taxon>
        <taxon>Fungi</taxon>
        <taxon>Dikarya</taxon>
        <taxon>Ascomycota</taxon>
        <taxon>Pezizomycotina</taxon>
        <taxon>Leotiomycetes</taxon>
        <taxon>Helotiales</taxon>
        <taxon>Sclerotiniaceae</taxon>
        <taxon>Sclerotinia</taxon>
    </lineage>
</organism>
<protein>
    <recommendedName>
        <fullName evidence="4">Pal1 cell morphology protein</fullName>
    </recommendedName>
</protein>
<evidence type="ECO:0000256" key="1">
    <source>
        <dbReference type="SAM" id="MobiDB-lite"/>
    </source>
</evidence>
<feature type="compositionally biased region" description="Polar residues" evidence="1">
    <location>
        <begin position="80"/>
        <end position="99"/>
    </location>
</feature>
<dbReference type="PANTHER" id="PTHR28307:SF1">
    <property type="entry name" value="PAL1 CELL MORPHOLOGY PROTEIN"/>
    <property type="match status" value="1"/>
</dbReference>
<dbReference type="Proteomes" id="UP000019487">
    <property type="component" value="Unassembled WGS sequence"/>
</dbReference>
<evidence type="ECO:0008006" key="4">
    <source>
        <dbReference type="Google" id="ProtNLM"/>
    </source>
</evidence>
<dbReference type="HOGENOM" id="CLU_037771_1_0_1"/>
<feature type="region of interest" description="Disordered" evidence="1">
    <location>
        <begin position="1"/>
        <end position="138"/>
    </location>
</feature>
<dbReference type="OrthoDB" id="5389892at2759"/>
<dbReference type="InterPro" id="IPR013226">
    <property type="entry name" value="Pal1"/>
</dbReference>
<accession>W9CS03</accession>
<name>W9CS03_SCLBF</name>
<proteinExistence type="predicted"/>
<reference evidence="2 3" key="1">
    <citation type="journal article" date="2014" name="Genome Announc.">
        <title>Draft genome sequence of Sclerotinia borealis, a psychrophilic plant pathogenic fungus.</title>
        <authorList>
            <person name="Mardanov A.V."/>
            <person name="Beletsky A.V."/>
            <person name="Kadnikov V.V."/>
            <person name="Ignatov A.N."/>
            <person name="Ravin N.V."/>
        </authorList>
    </citation>
    <scope>NUCLEOTIDE SEQUENCE [LARGE SCALE GENOMIC DNA]</scope>
    <source>
        <strain evidence="3">F-4157</strain>
    </source>
</reference>
<dbReference type="AlphaFoldDB" id="W9CS03"/>
<feature type="compositionally biased region" description="Basic residues" evidence="1">
    <location>
        <begin position="401"/>
        <end position="414"/>
    </location>
</feature>